<evidence type="ECO:0000256" key="6">
    <source>
        <dbReference type="SAM" id="MobiDB-lite"/>
    </source>
</evidence>
<keyword evidence="2 5" id="KW-0677">Repeat</keyword>
<dbReference type="SUPFAM" id="SSF81923">
    <property type="entry name" value="Double Clp-N motif"/>
    <property type="match status" value="1"/>
</dbReference>
<dbReference type="GO" id="GO:0005524">
    <property type="term" value="F:ATP binding"/>
    <property type="evidence" value="ECO:0007669"/>
    <property type="project" value="InterPro"/>
</dbReference>
<dbReference type="InterPro" id="IPR004176">
    <property type="entry name" value="Clp_R_N"/>
</dbReference>
<feature type="compositionally biased region" description="Polar residues" evidence="6">
    <location>
        <begin position="644"/>
        <end position="662"/>
    </location>
</feature>
<evidence type="ECO:0000259" key="7">
    <source>
        <dbReference type="PROSITE" id="PS51903"/>
    </source>
</evidence>
<name>A0AAP0LVF8_9ROSI</name>
<dbReference type="InterPro" id="IPR058954">
    <property type="entry name" value="AAA_lid_SMAX1"/>
</dbReference>
<feature type="domain" description="Clp R" evidence="7">
    <location>
        <begin position="8"/>
        <end position="181"/>
    </location>
</feature>
<dbReference type="Proteomes" id="UP001428341">
    <property type="component" value="Unassembled WGS sequence"/>
</dbReference>
<dbReference type="InterPro" id="IPR051650">
    <property type="entry name" value="SL_signaling_regulator"/>
</dbReference>
<dbReference type="GO" id="GO:0016887">
    <property type="term" value="F:ATP hydrolysis activity"/>
    <property type="evidence" value="ECO:0007669"/>
    <property type="project" value="InterPro"/>
</dbReference>
<dbReference type="InterPro" id="IPR003959">
    <property type="entry name" value="ATPase_AAA_core"/>
</dbReference>
<dbReference type="PROSITE" id="PS51903">
    <property type="entry name" value="CLP_R"/>
    <property type="match status" value="1"/>
</dbReference>
<proteinExistence type="inferred from homology"/>
<dbReference type="SUPFAM" id="SSF52540">
    <property type="entry name" value="P-loop containing nucleoside triphosphate hydrolases"/>
    <property type="match status" value="1"/>
</dbReference>
<dbReference type="PANTHER" id="PTHR43572:SF49">
    <property type="entry name" value="PROTEIN SMAX1-LIKE 8"/>
    <property type="match status" value="1"/>
</dbReference>
<accession>A0AAP0LVF8</accession>
<keyword evidence="4" id="KW-0804">Transcription</keyword>
<evidence type="ECO:0000256" key="4">
    <source>
        <dbReference type="ARBA" id="ARBA00023163"/>
    </source>
</evidence>
<keyword evidence="3" id="KW-0805">Transcription regulation</keyword>
<dbReference type="InterPro" id="IPR058680">
    <property type="entry name" value="NBD_SMAX1-like"/>
</dbReference>
<evidence type="ECO:0000256" key="2">
    <source>
        <dbReference type="ARBA" id="ARBA00022737"/>
    </source>
</evidence>
<evidence type="ECO:0000256" key="3">
    <source>
        <dbReference type="ARBA" id="ARBA00023015"/>
    </source>
</evidence>
<reference evidence="8 9" key="1">
    <citation type="submission" date="2024-05" db="EMBL/GenBank/DDBJ databases">
        <title>Haplotype-resolved chromosome-level genome assembly of Huyou (Citrus changshanensis).</title>
        <authorList>
            <person name="Miao C."/>
            <person name="Chen W."/>
            <person name="Wu Y."/>
            <person name="Wang L."/>
            <person name="Zhao S."/>
            <person name="Grierson D."/>
            <person name="Xu C."/>
            <person name="Chen K."/>
        </authorList>
    </citation>
    <scope>NUCLEOTIDE SEQUENCE [LARGE SCALE GENOMIC DNA]</scope>
    <source>
        <strain evidence="8">01-14</strain>
        <tissue evidence="8">Leaf</tissue>
    </source>
</reference>
<dbReference type="Gene3D" id="3.40.50.300">
    <property type="entry name" value="P-loop containing nucleotide triphosphate hydrolases"/>
    <property type="match status" value="1"/>
</dbReference>
<evidence type="ECO:0000256" key="1">
    <source>
        <dbReference type="ARBA" id="ARBA00008675"/>
    </source>
</evidence>
<organism evidence="8 9">
    <name type="scientific">Citrus x changshan-huyou</name>
    <dbReference type="NCBI Taxonomy" id="2935761"/>
    <lineage>
        <taxon>Eukaryota</taxon>
        <taxon>Viridiplantae</taxon>
        <taxon>Streptophyta</taxon>
        <taxon>Embryophyta</taxon>
        <taxon>Tracheophyta</taxon>
        <taxon>Spermatophyta</taxon>
        <taxon>Magnoliopsida</taxon>
        <taxon>eudicotyledons</taxon>
        <taxon>Gunneridae</taxon>
        <taxon>Pentapetalae</taxon>
        <taxon>rosids</taxon>
        <taxon>malvids</taxon>
        <taxon>Sapindales</taxon>
        <taxon>Rutaceae</taxon>
        <taxon>Aurantioideae</taxon>
        <taxon>Citrus</taxon>
    </lineage>
</organism>
<dbReference type="Pfam" id="PF23569">
    <property type="entry name" value="NBD_SMAX1"/>
    <property type="match status" value="1"/>
</dbReference>
<dbReference type="InterPro" id="IPR036628">
    <property type="entry name" value="Clp_N_dom_sf"/>
</dbReference>
<dbReference type="Gene3D" id="1.10.1780.10">
    <property type="entry name" value="Clp, N-terminal domain"/>
    <property type="match status" value="1"/>
</dbReference>
<dbReference type="EMBL" id="JBCGBO010000007">
    <property type="protein sequence ID" value="KAK9186627.1"/>
    <property type="molecule type" value="Genomic_DNA"/>
</dbReference>
<evidence type="ECO:0000313" key="9">
    <source>
        <dbReference type="Proteomes" id="UP001428341"/>
    </source>
</evidence>
<keyword evidence="9" id="KW-1185">Reference proteome</keyword>
<dbReference type="InterPro" id="IPR027417">
    <property type="entry name" value="P-loop_NTPase"/>
</dbReference>
<gene>
    <name evidence="8" type="ORF">WN944_018015</name>
</gene>
<dbReference type="Pfam" id="PF07724">
    <property type="entry name" value="AAA_2"/>
    <property type="match status" value="1"/>
</dbReference>
<feature type="region of interest" description="Disordered" evidence="6">
    <location>
        <begin position="631"/>
        <end position="662"/>
    </location>
</feature>
<comment type="caution">
    <text evidence="8">The sequence shown here is derived from an EMBL/GenBank/DDBJ whole genome shotgun (WGS) entry which is preliminary data.</text>
</comment>
<evidence type="ECO:0000256" key="5">
    <source>
        <dbReference type="PROSITE-ProRule" id="PRU01251"/>
    </source>
</evidence>
<protein>
    <recommendedName>
        <fullName evidence="7">Clp R domain-containing protein</fullName>
    </recommendedName>
</protein>
<dbReference type="AlphaFoldDB" id="A0AAP0LVF8"/>
<dbReference type="PANTHER" id="PTHR43572">
    <property type="entry name" value="CHAPERONE PROTEIN CLPD, CHLOROPLASTIC"/>
    <property type="match status" value="1"/>
</dbReference>
<dbReference type="Pfam" id="PF26587">
    <property type="entry name" value="AAA_lid_SMAX1"/>
    <property type="match status" value="1"/>
</dbReference>
<feature type="region of interest" description="Disordered" evidence="6">
    <location>
        <begin position="971"/>
        <end position="999"/>
    </location>
</feature>
<sequence>MPTPVSAARQCLTPEAAHALDEAVAVARRRGHAQTTSLHAVSALLSLPSSTLRDACARARNCAYSHRLQFKALELCLSVSLDRITSSSSSSQQTDDDPPVSNSLMAAIKRSQANQRRQPENFHLYHHQLAQSPSSSVTVIKVELQHLIISILDDPVVSRVFSESGFRSSEIKLAILRPLASQLFKYSRSKAPPPIFLCNYLNENFDPGSGRRRLSSSFPGFGGFLDNEDENCRRISDVLLQRKNPLLVGIHASGALKIFQENIVNKNENRNDNNENDSNGLGLGLGFGLSVQLSGLDIISIEAVVSKFVSGECEKGSVKMKFEEVDVSIKRNLGPGVVVNYGDLKVFVNNNKCNNDDDDDNKSGNNETSDAVSYVVAQLTRLLQLHGGRVWLIGAAATYETYLKFVSRFSSIEKDWDLLLLPITSLRTSSLADSCHRSSLMESFVPFGGFFPTPSDFKNPLGGLCQNVSRCQQCNEKCEQEIIASSKGGFTASIADQCQSVLPSWLQMAEPDSNEGLDLKTKEDGLALRSKITKKWDDICQSLHRTQSFQVGSQFPTVVGFQFLQDKKENANNSGSSTNASVNGGSYVNVYSGIPIDSENVSASRSVFPFHTVSGAKNDSLLLKLREKSSNADLDSGGSRSPCCLSNSSVDDGSRKSPTPVTSVTTDLGLGLLGIGSAPTSNEPKEPISKDLTERSQELSGCCSATVNGSISNQLAQSSSSSCLDLNCQFDLSNWKTLFRALTEKIDWQDEAISVISQTIAQRRTGHEDHHGASPRRDIWFNFTGPDLCGKRKIAIALAEIIYGGKENFICADLCPQDGVMNNPPKFYHQVVCGDSVQFRGKTLADYVAWELLKKPLSVVYLENVDKADVHVQNSLSKAIQTGKLPDSYGREVSVSNAIFVTTSSFVEDARILPSEMKDCKFSEEKIYRAKSRLMQILIEPALVNRSSSQKLSASETSEGMSHQKLLNKRKLIGRNDNPQQHDASEMVKRAHRSPTRNLDLNLPAEEDEVLVLDSDDDRNSDSSENTKSWLQDFFNQRVKIVAFKAFNFDALAEKILKDINASFRKIVGSECLLEIDRKVMEQLLAAAYLSESNRVIKDWLEKVLVRGFLDAQEKYNLTANSIVKLVACEGHFPEELTPGVCLPPKLVLN</sequence>
<comment type="similarity">
    <text evidence="1">Belongs to the ClpA/ClpB family.</text>
</comment>
<evidence type="ECO:0000313" key="8">
    <source>
        <dbReference type="EMBL" id="KAK9186627.1"/>
    </source>
</evidence>